<dbReference type="AlphaFoldDB" id="I0KA72"/>
<sequence length="249" mass="27301">MNFQNRTRGILAALEEHGSIDVHTLATLLQASEMTIRRDLVQLADQGLLIRTRGGAMRVDMAQPFRFEHKAAQRYEQKVHIAQLAAQQIEEGDTVFLDCGSTVFQLCPFIRHKRIQIITNSLPIVSELLGSSVTINLVGGEVDADRQAVHGLMAAQHMQQYRAKRAFIGVDGLSSQHGLSANSEKEASTALQMAAQAEHTYLLCDSSKLERTSYFQFAPLTLAQVLITDAGADPALVTAYQQAGLTVLL</sequence>
<proteinExistence type="predicted"/>
<dbReference type="Proteomes" id="UP000011058">
    <property type="component" value="Chromosome"/>
</dbReference>
<protein>
    <submittedName>
        <fullName evidence="5">Transcriptional regulator, DeoR family</fullName>
    </submittedName>
</protein>
<dbReference type="RefSeq" id="WP_015332124.1">
    <property type="nucleotide sequence ID" value="NC_020054.1"/>
</dbReference>
<dbReference type="SMART" id="SM00420">
    <property type="entry name" value="HTH_DEOR"/>
    <property type="match status" value="1"/>
</dbReference>
<dbReference type="HOGENOM" id="CLU_060699_1_3_10"/>
<dbReference type="PANTHER" id="PTHR30363:SF44">
    <property type="entry name" value="AGA OPERON TRANSCRIPTIONAL REPRESSOR-RELATED"/>
    <property type="match status" value="1"/>
</dbReference>
<name>I0KA72_9BACT</name>
<evidence type="ECO:0000313" key="6">
    <source>
        <dbReference type="Proteomes" id="UP000011058"/>
    </source>
</evidence>
<dbReference type="PATRIC" id="fig|1166018.3.peg.4785"/>
<keyword evidence="3" id="KW-0804">Transcription</keyword>
<evidence type="ECO:0000256" key="1">
    <source>
        <dbReference type="ARBA" id="ARBA00023015"/>
    </source>
</evidence>
<dbReference type="PROSITE" id="PS00894">
    <property type="entry name" value="HTH_DEOR_1"/>
    <property type="match status" value="1"/>
</dbReference>
<evidence type="ECO:0000256" key="2">
    <source>
        <dbReference type="ARBA" id="ARBA00023125"/>
    </source>
</evidence>
<dbReference type="Pfam" id="PF08220">
    <property type="entry name" value="HTH_DeoR"/>
    <property type="match status" value="1"/>
</dbReference>
<evidence type="ECO:0000259" key="4">
    <source>
        <dbReference type="PROSITE" id="PS51000"/>
    </source>
</evidence>
<dbReference type="SUPFAM" id="SSF46785">
    <property type="entry name" value="Winged helix' DNA-binding domain"/>
    <property type="match status" value="1"/>
</dbReference>
<evidence type="ECO:0000256" key="3">
    <source>
        <dbReference type="ARBA" id="ARBA00023163"/>
    </source>
</evidence>
<gene>
    <name evidence="5" type="ORF">FAES_3016</name>
</gene>
<dbReference type="SMART" id="SM01134">
    <property type="entry name" value="DeoRC"/>
    <property type="match status" value="1"/>
</dbReference>
<keyword evidence="6" id="KW-1185">Reference proteome</keyword>
<dbReference type="STRING" id="1166018.FAES_3016"/>
<keyword evidence="2" id="KW-0238">DNA-binding</keyword>
<dbReference type="SUPFAM" id="SSF100950">
    <property type="entry name" value="NagB/RpiA/CoA transferase-like"/>
    <property type="match status" value="1"/>
</dbReference>
<dbReference type="OrthoDB" id="9797223at2"/>
<dbReference type="InterPro" id="IPR037171">
    <property type="entry name" value="NagB/RpiA_transferase-like"/>
</dbReference>
<dbReference type="PROSITE" id="PS51000">
    <property type="entry name" value="HTH_DEOR_2"/>
    <property type="match status" value="1"/>
</dbReference>
<feature type="domain" description="HTH deoR-type" evidence="4">
    <location>
        <begin position="3"/>
        <end position="58"/>
    </location>
</feature>
<evidence type="ECO:0000313" key="5">
    <source>
        <dbReference type="EMBL" id="CCH01025.1"/>
    </source>
</evidence>
<dbReference type="KEGG" id="fae:FAES_3016"/>
<dbReference type="Gene3D" id="1.10.10.10">
    <property type="entry name" value="Winged helix-like DNA-binding domain superfamily/Winged helix DNA-binding domain"/>
    <property type="match status" value="1"/>
</dbReference>
<dbReference type="eggNOG" id="COG1349">
    <property type="taxonomic scope" value="Bacteria"/>
</dbReference>
<dbReference type="GO" id="GO:0003677">
    <property type="term" value="F:DNA binding"/>
    <property type="evidence" value="ECO:0007669"/>
    <property type="project" value="UniProtKB-KW"/>
</dbReference>
<organism evidence="5 6">
    <name type="scientific">Fibrella aestuarina BUZ 2</name>
    <dbReference type="NCBI Taxonomy" id="1166018"/>
    <lineage>
        <taxon>Bacteria</taxon>
        <taxon>Pseudomonadati</taxon>
        <taxon>Bacteroidota</taxon>
        <taxon>Cytophagia</taxon>
        <taxon>Cytophagales</taxon>
        <taxon>Spirosomataceae</taxon>
        <taxon>Fibrella</taxon>
    </lineage>
</organism>
<dbReference type="EMBL" id="HE796683">
    <property type="protein sequence ID" value="CCH01025.1"/>
    <property type="molecule type" value="Genomic_DNA"/>
</dbReference>
<accession>I0KA72</accession>
<dbReference type="InterPro" id="IPR036390">
    <property type="entry name" value="WH_DNA-bd_sf"/>
</dbReference>
<dbReference type="InterPro" id="IPR018356">
    <property type="entry name" value="Tscrpt_reg_HTH_DeoR_CS"/>
</dbReference>
<keyword evidence="1" id="KW-0805">Transcription regulation</keyword>
<dbReference type="PRINTS" id="PR00037">
    <property type="entry name" value="HTHLACR"/>
</dbReference>
<dbReference type="InterPro" id="IPR050313">
    <property type="entry name" value="Carb_Metab_HTH_regulators"/>
</dbReference>
<dbReference type="Pfam" id="PF00455">
    <property type="entry name" value="DeoRC"/>
    <property type="match status" value="1"/>
</dbReference>
<dbReference type="Gene3D" id="3.40.50.1360">
    <property type="match status" value="1"/>
</dbReference>
<dbReference type="GO" id="GO:0003700">
    <property type="term" value="F:DNA-binding transcription factor activity"/>
    <property type="evidence" value="ECO:0007669"/>
    <property type="project" value="InterPro"/>
</dbReference>
<dbReference type="InterPro" id="IPR036388">
    <property type="entry name" value="WH-like_DNA-bd_sf"/>
</dbReference>
<reference evidence="5 6" key="1">
    <citation type="journal article" date="2012" name="J. Bacteriol.">
        <title>Genome Sequence of Fibrella aestuarina BUZ 2T, a Filamentous Marine Bacterium.</title>
        <authorList>
            <person name="Filippini M."/>
            <person name="Qi W."/>
            <person name="Blom J."/>
            <person name="Goesmann A."/>
            <person name="Smits T.H."/>
            <person name="Bagheri H.C."/>
        </authorList>
    </citation>
    <scope>NUCLEOTIDE SEQUENCE [LARGE SCALE GENOMIC DNA]</scope>
    <source>
        <strain evidence="6">BUZ 2T</strain>
    </source>
</reference>
<dbReference type="InterPro" id="IPR014036">
    <property type="entry name" value="DeoR-like_C"/>
</dbReference>
<dbReference type="InterPro" id="IPR001034">
    <property type="entry name" value="DeoR_HTH"/>
</dbReference>
<dbReference type="PANTHER" id="PTHR30363">
    <property type="entry name" value="HTH-TYPE TRANSCRIPTIONAL REGULATOR SRLR-RELATED"/>
    <property type="match status" value="1"/>
</dbReference>